<keyword evidence="12" id="KW-1185">Reference proteome</keyword>
<feature type="domain" description="RDRP C-terminal head" evidence="10">
    <location>
        <begin position="963"/>
        <end position="1090"/>
    </location>
</feature>
<comment type="caution">
    <text evidence="11">The sequence shown here is derived from an EMBL/GenBank/DDBJ whole genome shotgun (WGS) entry which is preliminary data.</text>
</comment>
<dbReference type="Pfam" id="PF26253">
    <property type="entry name" value="RdRP_head"/>
    <property type="match status" value="1"/>
</dbReference>
<evidence type="ECO:0000256" key="1">
    <source>
        <dbReference type="ARBA" id="ARBA00005762"/>
    </source>
</evidence>
<proteinExistence type="inferred from homology"/>
<evidence type="ECO:0000256" key="8">
    <source>
        <dbReference type="RuleBase" id="RU363098"/>
    </source>
</evidence>
<evidence type="ECO:0000256" key="2">
    <source>
        <dbReference type="ARBA" id="ARBA00022484"/>
    </source>
</evidence>
<evidence type="ECO:0000259" key="10">
    <source>
        <dbReference type="Pfam" id="PF26253"/>
    </source>
</evidence>
<feature type="domain" description="RDRP core" evidence="9">
    <location>
        <begin position="351"/>
        <end position="935"/>
    </location>
</feature>
<keyword evidence="6" id="KW-0943">RNA-mediated gene silencing</keyword>
<evidence type="ECO:0000256" key="4">
    <source>
        <dbReference type="ARBA" id="ARBA00022695"/>
    </source>
</evidence>
<dbReference type="Pfam" id="PF05183">
    <property type="entry name" value="RdRP"/>
    <property type="match status" value="1"/>
</dbReference>
<evidence type="ECO:0000259" key="9">
    <source>
        <dbReference type="Pfam" id="PF05183"/>
    </source>
</evidence>
<reference evidence="11 12" key="1">
    <citation type="submission" date="2024-02" db="EMBL/GenBank/DDBJ databases">
        <title>De novo assembly and annotation of 12 fungi associated with fruit tree decline syndrome in Ontario, Canada.</title>
        <authorList>
            <person name="Sulman M."/>
            <person name="Ellouze W."/>
            <person name="Ilyukhin E."/>
        </authorList>
    </citation>
    <scope>NUCLEOTIDE SEQUENCE [LARGE SCALE GENOMIC DNA]</scope>
    <source>
        <strain evidence="11 12">M11/M66-122</strain>
    </source>
</reference>
<dbReference type="Proteomes" id="UP001320420">
    <property type="component" value="Unassembled WGS sequence"/>
</dbReference>
<keyword evidence="5 8" id="KW-0694">RNA-binding</keyword>
<comment type="catalytic activity">
    <reaction evidence="7 8">
        <text>RNA(n) + a ribonucleoside 5'-triphosphate = RNA(n+1) + diphosphate</text>
        <dbReference type="Rhea" id="RHEA:21248"/>
        <dbReference type="Rhea" id="RHEA-COMP:14527"/>
        <dbReference type="Rhea" id="RHEA-COMP:17342"/>
        <dbReference type="ChEBI" id="CHEBI:33019"/>
        <dbReference type="ChEBI" id="CHEBI:61557"/>
        <dbReference type="ChEBI" id="CHEBI:140395"/>
        <dbReference type="EC" id="2.7.7.48"/>
    </reaction>
</comment>
<evidence type="ECO:0000256" key="7">
    <source>
        <dbReference type="ARBA" id="ARBA00048744"/>
    </source>
</evidence>
<keyword evidence="2 8" id="KW-0696">RNA-directed RNA polymerase</keyword>
<protein>
    <recommendedName>
        <fullName evidence="8">RNA-dependent RNA polymerase</fullName>
        <ecNumber evidence="8">2.7.7.48</ecNumber>
    </recommendedName>
</protein>
<accession>A0AAN9V098</accession>
<sequence length="1176" mass="133699">MLVTENPKTGEQIPGKVMLLPEYLQFGVLKNANEMAGRRYLRADHNNALLVNFDLTKRRVEIGFSYQLKNLRDGPSGSTGGSNGLDAIRHFKAQIVLNNITRIFSIQHTDEKMSIVIVVPSPPLFFKKREDIGDTHSSRGLHWGEDKTWQRITDLMYDTKSLNNTKTAFVKADQDIDIGRCLAYQFFIPKRENQLWGKLQDILKDFNVDIVSTESINLSPSGFKTDPKLGDAPGLWNSFGHDATPRGALAALRDDNDYHLPFAVRYQLEVCISQGVLVDDNITKEFLVMLSSLAKTHRYLSNPAADLLTYISDKGQVVYDPMSVFKDRRAFMYRPYFRLPEYCEWVRKVTVTPTTMYMSSPIPETTNRVLRQYRKYADRFLRVQFTEEKTLGRLYEDTDSRKKAAIFDRIHRTLKNGIELAGRHYEFLAFGNSQFREQGAYFFHPTSDLTCEHIRSWMGDFSHIKVVAKFAARMGQCLSTTRTVNNLPAGADIKMIPDIEDENGCCFSDGVGRISAQLADDIARSLGMFNKGQVPSAFQFRLGGSKGLLVAWPFGLEASKQPPLPFKQPLLAFNQLQLRPSQMKFSAGSKSIEIVKGSRYSVATLNRQTITILRSLGVADEVFMEMAIEQDAEYRKAMKDEATALDLLQRHSDPNGTNEILAAMVRSGFMRGNEPSMMALLSSWLAWCLKQLKEKARLIVQNGAFLFGCVDETNTLRGWRRDARRDELPQIFVQVPNDNGAGGWVVKTGICVVGRNPSLHPGDLRVVEAVDVPALKHIRDVVVFPAQGDQDIPSMCSGGDLDGDDYFVIWDDRLRPWRNLWNVRPMDDEVAKPLELNRDVQISDIQDFFVEHIKNNSLSMIAQSHLAQADQHGARDRRCTELAKLHSKAVDYIKSGQPARLTPNLRAWVWPHFMEKPWNKEYHSTTALGQIYDYVENIRVNVQYLEFFDLRILQRYNLTGDELLKARALKMQYDTTLTRIMAQRDIDTEFEIFTTFALTRTKIGSDYKRHEDIGSLRSTLHDRFAAAVAREAGTPQTDREPYRRLVAACYRVTWEHVQRAQSGSNIPVPCITFPWIFYRVLCSIATEVDKSELVETGAETETEADLMDLQSNVGGDADVEEGVGTKVKTKNVRKKLELSDPPVVSDVWDRDITDMMDRLSKEEEKPEKPVSAKDIL</sequence>
<dbReference type="GO" id="GO:0031380">
    <property type="term" value="C:nuclear RNA-directed RNA polymerase complex"/>
    <property type="evidence" value="ECO:0007669"/>
    <property type="project" value="TreeGrafter"/>
</dbReference>
<comment type="similarity">
    <text evidence="1 8">Belongs to the RdRP family.</text>
</comment>
<dbReference type="InterPro" id="IPR007855">
    <property type="entry name" value="RDRP"/>
</dbReference>
<keyword evidence="3 8" id="KW-0808">Transferase</keyword>
<keyword evidence="4 8" id="KW-0548">Nucleotidyltransferase</keyword>
<gene>
    <name evidence="11" type="ORF">SLS62_001479</name>
</gene>
<dbReference type="GO" id="GO:0003723">
    <property type="term" value="F:RNA binding"/>
    <property type="evidence" value="ECO:0007669"/>
    <property type="project" value="UniProtKB-KW"/>
</dbReference>
<dbReference type="AlphaFoldDB" id="A0AAN9V098"/>
<dbReference type="GO" id="GO:0003968">
    <property type="term" value="F:RNA-directed RNA polymerase activity"/>
    <property type="evidence" value="ECO:0007669"/>
    <property type="project" value="UniProtKB-KW"/>
</dbReference>
<evidence type="ECO:0000256" key="5">
    <source>
        <dbReference type="ARBA" id="ARBA00022884"/>
    </source>
</evidence>
<name>A0AAN9V098_9PEZI</name>
<evidence type="ECO:0000256" key="3">
    <source>
        <dbReference type="ARBA" id="ARBA00022679"/>
    </source>
</evidence>
<dbReference type="PANTHER" id="PTHR23079:SF55">
    <property type="entry name" value="RNA-DIRECTED RNA POLYMERASE"/>
    <property type="match status" value="1"/>
</dbReference>
<organism evidence="11 12">
    <name type="scientific">Diatrype stigma</name>
    <dbReference type="NCBI Taxonomy" id="117547"/>
    <lineage>
        <taxon>Eukaryota</taxon>
        <taxon>Fungi</taxon>
        <taxon>Dikarya</taxon>
        <taxon>Ascomycota</taxon>
        <taxon>Pezizomycotina</taxon>
        <taxon>Sordariomycetes</taxon>
        <taxon>Xylariomycetidae</taxon>
        <taxon>Xylariales</taxon>
        <taxon>Diatrypaceae</taxon>
        <taxon>Diatrype</taxon>
    </lineage>
</organism>
<evidence type="ECO:0000313" key="11">
    <source>
        <dbReference type="EMBL" id="KAK7756642.1"/>
    </source>
</evidence>
<dbReference type="GO" id="GO:0030422">
    <property type="term" value="P:siRNA processing"/>
    <property type="evidence" value="ECO:0007669"/>
    <property type="project" value="TreeGrafter"/>
</dbReference>
<dbReference type="PANTHER" id="PTHR23079">
    <property type="entry name" value="RNA-DEPENDENT RNA POLYMERASE"/>
    <property type="match status" value="1"/>
</dbReference>
<dbReference type="InterPro" id="IPR058752">
    <property type="entry name" value="RDRP_C_head"/>
</dbReference>
<evidence type="ECO:0000256" key="6">
    <source>
        <dbReference type="ARBA" id="ARBA00023158"/>
    </source>
</evidence>
<dbReference type="InterPro" id="IPR057596">
    <property type="entry name" value="RDRP_core"/>
</dbReference>
<dbReference type="EMBL" id="JAKJXP020000006">
    <property type="protein sequence ID" value="KAK7756642.1"/>
    <property type="molecule type" value="Genomic_DNA"/>
</dbReference>
<evidence type="ECO:0000313" key="12">
    <source>
        <dbReference type="Proteomes" id="UP001320420"/>
    </source>
</evidence>
<dbReference type="EC" id="2.7.7.48" evidence="8"/>